<dbReference type="EMBL" id="FNAU01000006">
    <property type="protein sequence ID" value="SDE32147.1"/>
    <property type="molecule type" value="Genomic_DNA"/>
</dbReference>
<keyword evidence="1" id="KW-0159">Chromosome partition</keyword>
<dbReference type="PANTHER" id="PTHR33969">
    <property type="entry name" value="SEGREGATION AND CONDENSATION PROTEIN A"/>
    <property type="match status" value="1"/>
</dbReference>
<dbReference type="Pfam" id="PF02616">
    <property type="entry name" value="SMC_ScpA"/>
    <property type="match status" value="1"/>
</dbReference>
<reference evidence="6" key="2">
    <citation type="submission" date="2016-10" db="EMBL/GenBank/DDBJ databases">
        <authorList>
            <person name="Varghese N."/>
        </authorList>
    </citation>
    <scope>NUCLEOTIDE SEQUENCE [LARGE SCALE GENOMIC DNA]</scope>
    <source>
        <strain evidence="6">DSM 20639</strain>
    </source>
</reference>
<proteinExistence type="predicted"/>
<dbReference type="GO" id="GO:0007059">
    <property type="term" value="P:chromosome segregation"/>
    <property type="evidence" value="ECO:0007669"/>
    <property type="project" value="UniProtKB-KW"/>
</dbReference>
<organism evidence="5 6">
    <name type="scientific">Actinobaculum suis</name>
    <dbReference type="NCBI Taxonomy" id="1657"/>
    <lineage>
        <taxon>Bacteria</taxon>
        <taxon>Bacillati</taxon>
        <taxon>Actinomycetota</taxon>
        <taxon>Actinomycetes</taxon>
        <taxon>Actinomycetales</taxon>
        <taxon>Actinomycetaceae</taxon>
        <taxon>Actinobaculum</taxon>
    </lineage>
</organism>
<dbReference type="EMBL" id="JAWNFU010000002">
    <property type="protein sequence ID" value="MDY5153094.1"/>
    <property type="molecule type" value="Genomic_DNA"/>
</dbReference>
<dbReference type="PANTHER" id="PTHR33969:SF2">
    <property type="entry name" value="SEGREGATION AND CONDENSATION PROTEIN A"/>
    <property type="match status" value="1"/>
</dbReference>
<reference evidence="4" key="3">
    <citation type="submission" date="2023-10" db="EMBL/GenBank/DDBJ databases">
        <title>Whole Genome based description of the genera Actinobaculum and Actinotignum reveals a complex phylogenetic relationship within the species included in the genus Actinotignum.</title>
        <authorList>
            <person name="Jensen C.S."/>
            <person name="Dargis R."/>
            <person name="Kemp M."/>
            <person name="Christensen J.J."/>
        </authorList>
    </citation>
    <scope>NUCLEOTIDE SEQUENCE</scope>
    <source>
        <strain evidence="4">Actinobaculum_suis_CCUG19206T</strain>
    </source>
</reference>
<evidence type="ECO:0000256" key="2">
    <source>
        <dbReference type="ARBA" id="ARBA00044777"/>
    </source>
</evidence>
<reference evidence="5" key="1">
    <citation type="submission" date="2016-10" db="EMBL/GenBank/DDBJ databases">
        <authorList>
            <person name="de Groot N.N."/>
        </authorList>
    </citation>
    <scope>NUCLEOTIDE SEQUENCE [LARGE SCALE GENOMIC DNA]</scope>
    <source>
        <strain evidence="5">DSM 20639</strain>
    </source>
</reference>
<feature type="region of interest" description="Disordered" evidence="3">
    <location>
        <begin position="250"/>
        <end position="281"/>
    </location>
</feature>
<accession>A0A1G7BYL0</accession>
<sequence length="281" mass="30564">MHNPEQSGEFEVNLEVFSGPFSVLLDLIAKRSLDLTEVALGEVTDEFIAFIRAQKEFDLSAASEFLVVATTLLAMKVTRLLPRSEDEAEDLEFLEQRDLLFAKLLQYKAYKEVAESFGARLARGAGAVPRNVAPEPEYANALPPVRITLTVEELAMLAVQAYTRSHTEPVVEITHLHDPVVPVSTQVEYIETQVAGGADVTFAQLCADAPNGQTVVSRFLAVLELIRRRAIAVHQDAPLAPLHIRATPAEDTGAPLTGEFDDAAAAESARPEGAEEEENCG</sequence>
<evidence type="ECO:0000313" key="4">
    <source>
        <dbReference type="EMBL" id="MDY5153094.1"/>
    </source>
</evidence>
<name>A0A1G7BYL0_9ACTO</name>
<dbReference type="Gene3D" id="6.10.250.2410">
    <property type="match status" value="1"/>
</dbReference>
<gene>
    <name evidence="4" type="ORF">R6G71_03390</name>
    <name evidence="5" type="ORF">SAMN05421878_10638</name>
</gene>
<evidence type="ECO:0000256" key="1">
    <source>
        <dbReference type="ARBA" id="ARBA00022829"/>
    </source>
</evidence>
<dbReference type="Proteomes" id="UP001273799">
    <property type="component" value="Unassembled WGS sequence"/>
</dbReference>
<dbReference type="Proteomes" id="UP000182744">
    <property type="component" value="Unassembled WGS sequence"/>
</dbReference>
<dbReference type="RefSeq" id="WP_074662103.1">
    <property type="nucleotide sequence ID" value="NZ_FNAU01000006.1"/>
</dbReference>
<dbReference type="InterPro" id="IPR003768">
    <property type="entry name" value="ScpA"/>
</dbReference>
<evidence type="ECO:0000313" key="5">
    <source>
        <dbReference type="EMBL" id="SDE32147.1"/>
    </source>
</evidence>
<evidence type="ECO:0000256" key="3">
    <source>
        <dbReference type="SAM" id="MobiDB-lite"/>
    </source>
</evidence>
<evidence type="ECO:0000313" key="6">
    <source>
        <dbReference type="Proteomes" id="UP000182744"/>
    </source>
</evidence>
<dbReference type="AlphaFoldDB" id="A0A1G7BYL0"/>
<keyword evidence="6" id="KW-1185">Reference proteome</keyword>
<protein>
    <recommendedName>
        <fullName evidence="2">Segregation and condensation protein A</fullName>
    </recommendedName>
</protein>